<name>A0A0W0TK86_9GAMM</name>
<dbReference type="Pfam" id="PF13649">
    <property type="entry name" value="Methyltransf_25"/>
    <property type="match status" value="1"/>
</dbReference>
<organism evidence="4 6">
    <name type="scientific">Legionella feeleii</name>
    <dbReference type="NCBI Taxonomy" id="453"/>
    <lineage>
        <taxon>Bacteria</taxon>
        <taxon>Pseudomonadati</taxon>
        <taxon>Pseudomonadota</taxon>
        <taxon>Gammaproteobacteria</taxon>
        <taxon>Legionellales</taxon>
        <taxon>Legionellaceae</taxon>
        <taxon>Legionella</taxon>
    </lineage>
</organism>
<dbReference type="RefSeq" id="WP_058447067.1">
    <property type="nucleotide sequence ID" value="NZ_CAAAHT010000019.1"/>
</dbReference>
<dbReference type="Gene3D" id="3.40.50.150">
    <property type="entry name" value="Vaccinia Virus protein VP39"/>
    <property type="match status" value="1"/>
</dbReference>
<dbReference type="Proteomes" id="UP000054698">
    <property type="component" value="Unassembled WGS sequence"/>
</dbReference>
<dbReference type="EMBL" id="LNYB01000082">
    <property type="protein sequence ID" value="KTC95998.1"/>
    <property type="molecule type" value="Genomic_DNA"/>
</dbReference>
<keyword evidence="2 4" id="KW-0808">Transferase</keyword>
<dbReference type="STRING" id="453.Lfee_2360"/>
<keyword evidence="6" id="KW-1185">Reference proteome</keyword>
<evidence type="ECO:0000313" key="7">
    <source>
        <dbReference type="Proteomes" id="UP000251942"/>
    </source>
</evidence>
<keyword evidence="1 4" id="KW-0489">Methyltransferase</keyword>
<sequence>MSAQEWPANDYAIGSFIQATIADNYLKYLTIQPTDQVLDIGCGNGAYTRKIVAKVPQGTLLGIDASENMLKLAREEMANYPNVSLKQDDVLTMTFDNQFDFIVSFWCLQWCAFSIEKAFQAIYRALKPGGKILTLFPSGDDPFITSYMAVKASGEFPSLAGFKPPVDYRNLDHLQERMQALPFKRISIERPKHALPLPSLDVFRKFVNGIAFFHGQIPSNEIPIINEAMVSAYERECQEKYQGEYWFNLSIYLIRAEK</sequence>
<dbReference type="GO" id="GO:0043770">
    <property type="term" value="F:demethylmenaquinone methyltransferase activity"/>
    <property type="evidence" value="ECO:0007669"/>
    <property type="project" value="UniProtKB-EC"/>
</dbReference>
<protein>
    <submittedName>
        <fullName evidence="4">Methyltransferase</fullName>
        <ecNumber evidence="5">2.1.1.163</ecNumber>
    </submittedName>
</protein>
<reference evidence="5 7" key="2">
    <citation type="submission" date="2018-06" db="EMBL/GenBank/DDBJ databases">
        <authorList>
            <consortium name="Pathogen Informatics"/>
            <person name="Doyle S."/>
        </authorList>
    </citation>
    <scope>NUCLEOTIDE SEQUENCE [LARGE SCALE GENOMIC DNA]</scope>
    <source>
        <strain evidence="5 7">NCTC12022</strain>
    </source>
</reference>
<dbReference type="OrthoDB" id="9760689at2"/>
<feature type="domain" description="Methyltransferase" evidence="3">
    <location>
        <begin position="37"/>
        <end position="130"/>
    </location>
</feature>
<dbReference type="AlphaFoldDB" id="A0A0W0TK86"/>
<evidence type="ECO:0000313" key="5">
    <source>
        <dbReference type="EMBL" id="SPX60240.1"/>
    </source>
</evidence>
<dbReference type="InterPro" id="IPR029063">
    <property type="entry name" value="SAM-dependent_MTases_sf"/>
</dbReference>
<dbReference type="PANTHER" id="PTHR43861">
    <property type="entry name" value="TRANS-ACONITATE 2-METHYLTRANSFERASE-RELATED"/>
    <property type="match status" value="1"/>
</dbReference>
<reference evidence="4 6" key="1">
    <citation type="submission" date="2015-11" db="EMBL/GenBank/DDBJ databases">
        <title>Genomic analysis of 38 Legionella species identifies large and diverse effector repertoires.</title>
        <authorList>
            <person name="Burstein D."/>
            <person name="Amaro F."/>
            <person name="Zusman T."/>
            <person name="Lifshitz Z."/>
            <person name="Cohen O."/>
            <person name="Gilbert J.A."/>
            <person name="Pupko T."/>
            <person name="Shuman H.A."/>
            <person name="Segal G."/>
        </authorList>
    </citation>
    <scope>NUCLEOTIDE SEQUENCE [LARGE SCALE GENOMIC DNA]</scope>
    <source>
        <strain evidence="4 6">WO-44C</strain>
    </source>
</reference>
<gene>
    <name evidence="5" type="primary">ubiE_1</name>
    <name evidence="4" type="ORF">Lfee_2360</name>
    <name evidence="5" type="ORF">NCTC12022_00956</name>
</gene>
<dbReference type="GO" id="GO:0032259">
    <property type="term" value="P:methylation"/>
    <property type="evidence" value="ECO:0007669"/>
    <property type="project" value="UniProtKB-KW"/>
</dbReference>
<dbReference type="CDD" id="cd02440">
    <property type="entry name" value="AdoMet_MTases"/>
    <property type="match status" value="1"/>
</dbReference>
<dbReference type="InterPro" id="IPR041698">
    <property type="entry name" value="Methyltransf_25"/>
</dbReference>
<dbReference type="PANTHER" id="PTHR43861:SF1">
    <property type="entry name" value="TRANS-ACONITATE 2-METHYLTRANSFERASE"/>
    <property type="match status" value="1"/>
</dbReference>
<accession>A0A0W0TK86</accession>
<evidence type="ECO:0000259" key="3">
    <source>
        <dbReference type="Pfam" id="PF13649"/>
    </source>
</evidence>
<evidence type="ECO:0000313" key="4">
    <source>
        <dbReference type="EMBL" id="KTC95998.1"/>
    </source>
</evidence>
<evidence type="ECO:0000256" key="2">
    <source>
        <dbReference type="ARBA" id="ARBA00022679"/>
    </source>
</evidence>
<evidence type="ECO:0000256" key="1">
    <source>
        <dbReference type="ARBA" id="ARBA00022603"/>
    </source>
</evidence>
<dbReference type="EMBL" id="UASS01000007">
    <property type="protein sequence ID" value="SPX60240.1"/>
    <property type="molecule type" value="Genomic_DNA"/>
</dbReference>
<dbReference type="EC" id="2.1.1.163" evidence="5"/>
<dbReference type="PATRIC" id="fig|453.4.peg.2585"/>
<dbReference type="SUPFAM" id="SSF53335">
    <property type="entry name" value="S-adenosyl-L-methionine-dependent methyltransferases"/>
    <property type="match status" value="1"/>
</dbReference>
<dbReference type="Proteomes" id="UP000251942">
    <property type="component" value="Unassembled WGS sequence"/>
</dbReference>
<proteinExistence type="predicted"/>
<evidence type="ECO:0000313" key="6">
    <source>
        <dbReference type="Proteomes" id="UP000054698"/>
    </source>
</evidence>